<dbReference type="InterPro" id="IPR006120">
    <property type="entry name" value="Resolvase_HTH_dom"/>
</dbReference>
<feature type="domain" description="Resolvase/invertase-type recombinase catalytic" evidence="2">
    <location>
        <begin position="1"/>
        <end position="31"/>
    </location>
</feature>
<gene>
    <name evidence="3" type="ORF">QL112_011415</name>
</gene>
<dbReference type="InterPro" id="IPR036162">
    <property type="entry name" value="Resolvase-like_N_sf"/>
</dbReference>
<dbReference type="CDD" id="cd00569">
    <property type="entry name" value="HTH_Hin_like"/>
    <property type="match status" value="1"/>
</dbReference>
<dbReference type="Gene3D" id="1.10.10.60">
    <property type="entry name" value="Homeodomain-like"/>
    <property type="match status" value="1"/>
</dbReference>
<protein>
    <submittedName>
        <fullName evidence="3">Recombinase family protein</fullName>
    </submittedName>
</protein>
<dbReference type="Pfam" id="PF02796">
    <property type="entry name" value="HTH_7"/>
    <property type="match status" value="1"/>
</dbReference>
<dbReference type="InterPro" id="IPR009057">
    <property type="entry name" value="Homeodomain-like_sf"/>
</dbReference>
<dbReference type="Pfam" id="PF00239">
    <property type="entry name" value="Resolvase"/>
    <property type="match status" value="1"/>
</dbReference>
<reference evidence="3 4" key="1">
    <citation type="journal article" date="2023" name="Access Microbiol">
        <title>The genome of a steinernematid-associated Pseudomonas piscis bacterium encodes the biosynthesis of insect toxins.</title>
        <authorList>
            <person name="Awori R.M."/>
            <person name="Hendre P."/>
            <person name="Amugune N.O."/>
        </authorList>
    </citation>
    <scope>NUCLEOTIDE SEQUENCE [LARGE SCALE GENOMIC DNA]</scope>
    <source>
        <strain evidence="3 4">97</strain>
    </source>
</reference>
<keyword evidence="4" id="KW-1185">Reference proteome</keyword>
<comment type="similarity">
    <text evidence="1">Belongs to the site-specific recombinase resolvase family.</text>
</comment>
<dbReference type="RefSeq" id="WP_262985619.1">
    <property type="nucleotide sequence ID" value="NZ_CAWPOC010000226.1"/>
</dbReference>
<sequence length="85" mass="9729">MFNMLASIAEFENDLRSERQAEGIAKAKENGVRFGRPAKLTETLRQEIYLRRQSGTTIGQLAKEFKLGEATIYRVLNIFKHTDNP</sequence>
<evidence type="ECO:0000313" key="3">
    <source>
        <dbReference type="EMBL" id="WNH00512.1"/>
    </source>
</evidence>
<dbReference type="InterPro" id="IPR006119">
    <property type="entry name" value="Resolv_N"/>
</dbReference>
<dbReference type="Proteomes" id="UP001300348">
    <property type="component" value="Chromosome"/>
</dbReference>
<dbReference type="PROSITE" id="PS51736">
    <property type="entry name" value="RECOMBINASES_3"/>
    <property type="match status" value="1"/>
</dbReference>
<dbReference type="SUPFAM" id="SSF53041">
    <property type="entry name" value="Resolvase-like"/>
    <property type="match status" value="1"/>
</dbReference>
<proteinExistence type="inferred from homology"/>
<evidence type="ECO:0000313" key="4">
    <source>
        <dbReference type="Proteomes" id="UP001300348"/>
    </source>
</evidence>
<accession>A0ABY9XD40</accession>
<evidence type="ECO:0000259" key="2">
    <source>
        <dbReference type="PROSITE" id="PS51736"/>
    </source>
</evidence>
<organism evidence="3 4">
    <name type="scientific">Xenorhabdus griffiniae</name>
    <dbReference type="NCBI Taxonomy" id="351672"/>
    <lineage>
        <taxon>Bacteria</taxon>
        <taxon>Pseudomonadati</taxon>
        <taxon>Pseudomonadota</taxon>
        <taxon>Gammaproteobacteria</taxon>
        <taxon>Enterobacterales</taxon>
        <taxon>Morganellaceae</taxon>
        <taxon>Xenorhabdus</taxon>
    </lineage>
</organism>
<dbReference type="SUPFAM" id="SSF46689">
    <property type="entry name" value="Homeodomain-like"/>
    <property type="match status" value="1"/>
</dbReference>
<evidence type="ECO:0000256" key="1">
    <source>
        <dbReference type="ARBA" id="ARBA00009913"/>
    </source>
</evidence>
<dbReference type="Gene3D" id="3.40.50.1390">
    <property type="entry name" value="Resolvase, N-terminal catalytic domain"/>
    <property type="match status" value="1"/>
</dbReference>
<name>A0ABY9XD40_9GAMM</name>
<dbReference type="GeneID" id="88856174"/>
<dbReference type="EMBL" id="CP133647">
    <property type="protein sequence ID" value="WNH00512.1"/>
    <property type="molecule type" value="Genomic_DNA"/>
</dbReference>